<dbReference type="InterPro" id="IPR036890">
    <property type="entry name" value="HATPase_C_sf"/>
</dbReference>
<feature type="transmembrane region" description="Helical" evidence="2">
    <location>
        <begin position="121"/>
        <end position="138"/>
    </location>
</feature>
<dbReference type="Proteomes" id="UP000502421">
    <property type="component" value="Chromosome"/>
</dbReference>
<dbReference type="Gene3D" id="3.30.565.10">
    <property type="entry name" value="Histidine kinase-like ATPase, C-terminal domain"/>
    <property type="match status" value="1"/>
</dbReference>
<dbReference type="InterPro" id="IPR036097">
    <property type="entry name" value="HisK_dim/P_sf"/>
</dbReference>
<dbReference type="EMBL" id="CP051205">
    <property type="protein sequence ID" value="QJB34897.1"/>
    <property type="molecule type" value="Genomic_DNA"/>
</dbReference>
<evidence type="ECO:0000259" key="3">
    <source>
        <dbReference type="PROSITE" id="PS50109"/>
    </source>
</evidence>
<keyword evidence="2" id="KW-1133">Transmembrane helix</keyword>
<dbReference type="Gene3D" id="1.10.287.130">
    <property type="match status" value="1"/>
</dbReference>
<sequence length="460" mass="52654">MKPQQTNDRTVSKENFIRAFFDYVTNAGAKQTDQYDTKLEISKGINILTAWAILINIITGPALTKMTGDYRIIIGAAIELLCLIPIFSLNRQRRFRTANLLFFFVMNTSMLYFGLILGKSVGITLMAIFLAGLTMFVFTNKKHIITSATTTFLILIMLEYNYKHSFVPPVSANSNTHTFMEFTALCVMFSLVVMVFHFFAKIKNKNIAKEKEINKSKSKEIAQVKDISESKTFFIRSFAHEMKTYVYHVCFACGLLESKDQDVPNEQKMFILKSGSENLQRFVENMLIYSKLDAGKIDQPDYKRIETKWFIDNALNLSFFIHASEKEITLRLDKNFPATFVTDPTKFQIILNNLISNAVKFTTTDTPIVISFQSESTYWCVGIENSGNEIPKNEMQEIFKPFVTKRIKEINKNGSGIGLYVTKNYVENMNGKISVYSENGVTRFTVMFPYSNELLLKETA</sequence>
<dbReference type="InterPro" id="IPR003594">
    <property type="entry name" value="HATPase_dom"/>
</dbReference>
<proteinExistence type="predicted"/>
<reference evidence="4 7" key="2">
    <citation type="submission" date="2020-09" db="EMBL/GenBank/DDBJ databases">
        <authorList>
            <person name="Kittiwongwattana C."/>
        </authorList>
    </citation>
    <scope>NUCLEOTIDE SEQUENCE</scope>
    <source>
        <strain evidence="5 7">1303</strain>
        <strain evidence="4">1310</strain>
    </source>
</reference>
<keyword evidence="2" id="KW-0812">Transmembrane</keyword>
<keyword evidence="1" id="KW-0597">Phosphoprotein</keyword>
<dbReference type="SUPFAM" id="SSF47384">
    <property type="entry name" value="Homodimeric domain of signal transducing histidine kinase"/>
    <property type="match status" value="1"/>
</dbReference>
<feature type="transmembrane region" description="Helical" evidence="2">
    <location>
        <begin position="182"/>
        <end position="200"/>
    </location>
</feature>
<dbReference type="GO" id="GO:0000155">
    <property type="term" value="F:phosphorelay sensor kinase activity"/>
    <property type="evidence" value="ECO:0007669"/>
    <property type="project" value="InterPro"/>
</dbReference>
<dbReference type="KEGG" id="coy:HF329_27775"/>
<protein>
    <submittedName>
        <fullName evidence="4">HAMP domain-containing histidine kinase</fullName>
    </submittedName>
</protein>
<keyword evidence="2" id="KW-0472">Membrane</keyword>
<keyword evidence="7" id="KW-1185">Reference proteome</keyword>
<dbReference type="Proteomes" id="UP000503144">
    <property type="component" value="Chromosome"/>
</dbReference>
<name>A0AAE6ZLE7_9BACT</name>
<dbReference type="PANTHER" id="PTHR43547">
    <property type="entry name" value="TWO-COMPONENT HISTIDINE KINASE"/>
    <property type="match status" value="1"/>
</dbReference>
<evidence type="ECO:0000256" key="1">
    <source>
        <dbReference type="ARBA" id="ARBA00022553"/>
    </source>
</evidence>
<evidence type="ECO:0000313" key="5">
    <source>
        <dbReference type="EMBL" id="QJB41408.1"/>
    </source>
</evidence>
<feature type="transmembrane region" description="Helical" evidence="2">
    <location>
        <begin position="97"/>
        <end position="115"/>
    </location>
</feature>
<dbReference type="Pfam" id="PF02518">
    <property type="entry name" value="HATPase_c"/>
    <property type="match status" value="1"/>
</dbReference>
<feature type="transmembrane region" description="Helical" evidence="2">
    <location>
        <begin position="145"/>
        <end position="162"/>
    </location>
</feature>
<evidence type="ECO:0000313" key="4">
    <source>
        <dbReference type="EMBL" id="QJB34897.1"/>
    </source>
</evidence>
<dbReference type="RefSeq" id="WP_168809425.1">
    <property type="nucleotide sequence ID" value="NZ_CP051204.2"/>
</dbReference>
<keyword evidence="4" id="KW-0418">Kinase</keyword>
<feature type="transmembrane region" description="Helical" evidence="2">
    <location>
        <begin position="70"/>
        <end position="90"/>
    </location>
</feature>
<dbReference type="AlphaFoldDB" id="A0AAE6ZLE7"/>
<dbReference type="PANTHER" id="PTHR43547:SF2">
    <property type="entry name" value="HYBRID SIGNAL TRANSDUCTION HISTIDINE KINASE C"/>
    <property type="match status" value="1"/>
</dbReference>
<keyword evidence="4" id="KW-0808">Transferase</keyword>
<organism evidence="4 6">
    <name type="scientific">Chitinophaga oryzae</name>
    <dbReference type="NCBI Taxonomy" id="2725414"/>
    <lineage>
        <taxon>Bacteria</taxon>
        <taxon>Pseudomonadati</taxon>
        <taxon>Bacteroidota</taxon>
        <taxon>Chitinophagia</taxon>
        <taxon>Chitinophagales</taxon>
        <taxon>Chitinophagaceae</taxon>
        <taxon>Chitinophaga</taxon>
    </lineage>
</organism>
<evidence type="ECO:0000256" key="2">
    <source>
        <dbReference type="SAM" id="Phobius"/>
    </source>
</evidence>
<dbReference type="SMART" id="SM00387">
    <property type="entry name" value="HATPase_c"/>
    <property type="match status" value="1"/>
</dbReference>
<dbReference type="PROSITE" id="PS50109">
    <property type="entry name" value="HIS_KIN"/>
    <property type="match status" value="1"/>
</dbReference>
<dbReference type="EMBL" id="CP051204">
    <property type="protein sequence ID" value="QJB41408.1"/>
    <property type="molecule type" value="Genomic_DNA"/>
</dbReference>
<reference evidence="6" key="1">
    <citation type="submission" date="2020-04" db="EMBL/GenBank/DDBJ databases">
        <authorList>
            <person name="Kittiwongwattana C."/>
        </authorList>
    </citation>
    <scope>NUCLEOTIDE SEQUENCE [LARGE SCALE GENOMIC DNA]</scope>
    <source>
        <strain evidence="6">1310</strain>
    </source>
</reference>
<feature type="domain" description="Histidine kinase" evidence="3">
    <location>
        <begin position="237"/>
        <end position="452"/>
    </location>
</feature>
<dbReference type="SUPFAM" id="SSF55874">
    <property type="entry name" value="ATPase domain of HSP90 chaperone/DNA topoisomerase II/histidine kinase"/>
    <property type="match status" value="1"/>
</dbReference>
<gene>
    <name evidence="5" type="ORF">HF324_27635</name>
    <name evidence="4" type="ORF">HF329_27775</name>
</gene>
<feature type="transmembrane region" description="Helical" evidence="2">
    <location>
        <begin position="45"/>
        <end position="64"/>
    </location>
</feature>
<accession>A0AAE6ZLE7</accession>
<evidence type="ECO:0000313" key="6">
    <source>
        <dbReference type="Proteomes" id="UP000502421"/>
    </source>
</evidence>
<evidence type="ECO:0000313" key="7">
    <source>
        <dbReference type="Proteomes" id="UP000503144"/>
    </source>
</evidence>
<dbReference type="InterPro" id="IPR005467">
    <property type="entry name" value="His_kinase_dom"/>
</dbReference>